<dbReference type="Gene3D" id="3.40.50.300">
    <property type="entry name" value="P-loop containing nucleotide triphosphate hydrolases"/>
    <property type="match status" value="1"/>
</dbReference>
<keyword evidence="2" id="KW-0067">ATP-binding</keyword>
<name>A0A838Y563_9NEIS</name>
<dbReference type="SUPFAM" id="SSF52540">
    <property type="entry name" value="P-loop containing nucleoside triphosphate hydrolases"/>
    <property type="match status" value="1"/>
</dbReference>
<dbReference type="AlphaFoldDB" id="A0A838Y563"/>
<dbReference type="InterPro" id="IPR049945">
    <property type="entry name" value="AAA_22"/>
</dbReference>
<accession>A0A838Y563</accession>
<dbReference type="Proteomes" id="UP000545606">
    <property type="component" value="Unassembled WGS sequence"/>
</dbReference>
<organism evidence="2 3">
    <name type="scientific">Aquitalea aquatica</name>
    <dbReference type="NCBI Taxonomy" id="3044273"/>
    <lineage>
        <taxon>Bacteria</taxon>
        <taxon>Pseudomonadati</taxon>
        <taxon>Pseudomonadota</taxon>
        <taxon>Betaproteobacteria</taxon>
        <taxon>Neisseriales</taxon>
        <taxon>Chromobacteriaceae</taxon>
        <taxon>Aquitalea</taxon>
    </lineage>
</organism>
<dbReference type="Pfam" id="PF13401">
    <property type="entry name" value="AAA_22"/>
    <property type="match status" value="1"/>
</dbReference>
<keyword evidence="2" id="KW-0547">Nucleotide-binding</keyword>
<proteinExistence type="predicted"/>
<evidence type="ECO:0000259" key="1">
    <source>
        <dbReference type="Pfam" id="PF13401"/>
    </source>
</evidence>
<evidence type="ECO:0000313" key="2">
    <source>
        <dbReference type="EMBL" id="MBA4707739.1"/>
    </source>
</evidence>
<dbReference type="GO" id="GO:0005524">
    <property type="term" value="F:ATP binding"/>
    <property type="evidence" value="ECO:0007669"/>
    <property type="project" value="UniProtKB-KW"/>
</dbReference>
<dbReference type="EMBL" id="JACERN010000017">
    <property type="protein sequence ID" value="MBA4707739.1"/>
    <property type="molecule type" value="Genomic_DNA"/>
</dbReference>
<evidence type="ECO:0000313" key="3">
    <source>
        <dbReference type="Proteomes" id="UP000545606"/>
    </source>
</evidence>
<sequence>MNTEPSASAETTRNRSLNVNRIAPIANLDLVSIAMSKLINRQDGLPGLGVYYGPSGYGKTTTIVAVANETRAYYVQMRSAWGKKALLEKIAFEMGMRPAATVSANLDLICEQMSTSQRPLILDEADHAASRPGMVELLRDIYEGSQAPLMLVGEEMLPNKLKKFERFHGRVLAWVPAQPVTMSDALKLKDIYSPDIAIADDLLAYVVDLAHGSVRRLCVNLVNIQEHAMLNGLDAIDRATWGTQPLYTGDAPRRV</sequence>
<feature type="domain" description="ORC1/DEAH AAA+ ATPase" evidence="1">
    <location>
        <begin position="46"/>
        <end position="159"/>
    </location>
</feature>
<protein>
    <submittedName>
        <fullName evidence="2">ATP-binding protein</fullName>
    </submittedName>
</protein>
<dbReference type="InterPro" id="IPR027417">
    <property type="entry name" value="P-loop_NTPase"/>
</dbReference>
<comment type="caution">
    <text evidence="2">The sequence shown here is derived from an EMBL/GenBank/DDBJ whole genome shotgun (WGS) entry which is preliminary data.</text>
</comment>
<keyword evidence="3" id="KW-1185">Reference proteome</keyword>
<reference evidence="2 3" key="1">
    <citation type="submission" date="2020-07" db="EMBL/GenBank/DDBJ databases">
        <title>Draft genome sequence of violacein-producing bacteria and related species.</title>
        <authorList>
            <person name="Wilson H.S."/>
            <person name="De Leon M.E."/>
        </authorList>
    </citation>
    <scope>NUCLEOTIDE SEQUENCE [LARGE SCALE GENOMIC DNA]</scope>
    <source>
        <strain evidence="2 3">HSC-21Su07</strain>
    </source>
</reference>
<dbReference type="GO" id="GO:0016887">
    <property type="term" value="F:ATP hydrolysis activity"/>
    <property type="evidence" value="ECO:0007669"/>
    <property type="project" value="InterPro"/>
</dbReference>
<gene>
    <name evidence="2" type="ORF">H2Z84_04955</name>
</gene>